<evidence type="ECO:0000256" key="14">
    <source>
        <dbReference type="PIRSR" id="PIRSR001461-3"/>
    </source>
</evidence>
<evidence type="ECO:0000256" key="2">
    <source>
        <dbReference type="ARBA" id="ARBA00001936"/>
    </source>
</evidence>
<evidence type="ECO:0000256" key="8">
    <source>
        <dbReference type="ARBA" id="ARBA00022723"/>
    </source>
</evidence>
<feature type="active site" description="Proton acceptor" evidence="10 12">
    <location>
        <position position="42"/>
    </location>
</feature>
<dbReference type="CDD" id="cd00429">
    <property type="entry name" value="RPE"/>
    <property type="match status" value="1"/>
</dbReference>
<dbReference type="Gene3D" id="3.20.20.70">
    <property type="entry name" value="Aldolase class I"/>
    <property type="match status" value="1"/>
</dbReference>
<feature type="binding site" evidence="10 14">
    <location>
        <begin position="149"/>
        <end position="152"/>
    </location>
    <ligand>
        <name>substrate</name>
    </ligand>
</feature>
<dbReference type="FunFam" id="3.20.20.70:FF:000004">
    <property type="entry name" value="Ribulose-phosphate 3-epimerase"/>
    <property type="match status" value="1"/>
</dbReference>
<feature type="binding site" evidence="10 13">
    <location>
        <position position="40"/>
    </location>
    <ligand>
        <name>a divalent metal cation</name>
        <dbReference type="ChEBI" id="CHEBI:60240"/>
    </ligand>
</feature>
<evidence type="ECO:0000256" key="1">
    <source>
        <dbReference type="ARBA" id="ARBA00001782"/>
    </source>
</evidence>
<feature type="binding site" evidence="14">
    <location>
        <begin position="204"/>
        <end position="205"/>
    </location>
    <ligand>
        <name>substrate</name>
    </ligand>
</feature>
<feature type="binding site" evidence="10">
    <location>
        <begin position="182"/>
        <end position="184"/>
    </location>
    <ligand>
        <name>substrate</name>
    </ligand>
</feature>
<feature type="binding site" evidence="10 14">
    <location>
        <position position="15"/>
    </location>
    <ligand>
        <name>substrate</name>
    </ligand>
</feature>
<dbReference type="EC" id="5.1.3.1" evidence="7 10"/>
<evidence type="ECO:0000256" key="6">
    <source>
        <dbReference type="ARBA" id="ARBA00009541"/>
    </source>
</evidence>
<comment type="catalytic activity">
    <reaction evidence="1 10 11">
        <text>D-ribulose 5-phosphate = D-xylulose 5-phosphate</text>
        <dbReference type="Rhea" id="RHEA:13677"/>
        <dbReference type="ChEBI" id="CHEBI:57737"/>
        <dbReference type="ChEBI" id="CHEBI:58121"/>
        <dbReference type="EC" id="5.1.3.1"/>
    </reaction>
</comment>
<comment type="cofactor">
    <cofactor evidence="4">
        <name>Zn(2+)</name>
        <dbReference type="ChEBI" id="CHEBI:29105"/>
    </cofactor>
</comment>
<comment type="cofactor">
    <cofactor evidence="3">
        <name>Co(2+)</name>
        <dbReference type="ChEBI" id="CHEBI:48828"/>
    </cofactor>
</comment>
<evidence type="ECO:0000256" key="4">
    <source>
        <dbReference type="ARBA" id="ARBA00001947"/>
    </source>
</evidence>
<feature type="binding site" evidence="10 13">
    <location>
        <position position="42"/>
    </location>
    <ligand>
        <name>a divalent metal cation</name>
        <dbReference type="ChEBI" id="CHEBI:60240"/>
    </ligand>
</feature>
<dbReference type="InterPro" id="IPR011060">
    <property type="entry name" value="RibuloseP-bd_barrel"/>
</dbReference>
<dbReference type="GO" id="GO:0006098">
    <property type="term" value="P:pentose-phosphate shunt"/>
    <property type="evidence" value="ECO:0007669"/>
    <property type="project" value="UniProtKB-UniRule"/>
</dbReference>
<accession>A0A6J4UTD6</accession>
<comment type="similarity">
    <text evidence="6 10 11">Belongs to the ribulose-phosphate 3-epimerase family.</text>
</comment>
<feature type="binding site" evidence="10 14">
    <location>
        <position position="73"/>
    </location>
    <ligand>
        <name>substrate</name>
    </ligand>
</feature>
<dbReference type="GO" id="GO:0005737">
    <property type="term" value="C:cytoplasm"/>
    <property type="evidence" value="ECO:0007669"/>
    <property type="project" value="UniProtKB-ARBA"/>
</dbReference>
<name>A0A6J4UTD6_9BACT</name>
<feature type="binding site" evidence="10 13">
    <location>
        <position position="182"/>
    </location>
    <ligand>
        <name>a divalent metal cation</name>
        <dbReference type="ChEBI" id="CHEBI:60240"/>
    </ligand>
</feature>
<keyword evidence="13" id="KW-0170">Cobalt</keyword>
<feature type="binding site" evidence="14">
    <location>
        <position position="184"/>
    </location>
    <ligand>
        <name>substrate</name>
    </ligand>
</feature>
<dbReference type="NCBIfam" id="TIGR01163">
    <property type="entry name" value="rpe"/>
    <property type="match status" value="1"/>
</dbReference>
<comment type="cofactor">
    <cofactor evidence="5">
        <name>Fe(2+)</name>
        <dbReference type="ChEBI" id="CHEBI:29033"/>
    </cofactor>
</comment>
<evidence type="ECO:0000256" key="5">
    <source>
        <dbReference type="ARBA" id="ARBA00001954"/>
    </source>
</evidence>
<organism evidence="15">
    <name type="scientific">uncultured Thermomicrobiales bacterium</name>
    <dbReference type="NCBI Taxonomy" id="1645740"/>
    <lineage>
        <taxon>Bacteria</taxon>
        <taxon>Pseudomonadati</taxon>
        <taxon>Thermomicrobiota</taxon>
        <taxon>Thermomicrobia</taxon>
        <taxon>Thermomicrobiales</taxon>
        <taxon>environmental samples</taxon>
    </lineage>
</organism>
<dbReference type="Pfam" id="PF00834">
    <property type="entry name" value="Ribul_P_3_epim"/>
    <property type="match status" value="1"/>
</dbReference>
<dbReference type="GO" id="GO:0046872">
    <property type="term" value="F:metal ion binding"/>
    <property type="evidence" value="ECO:0007669"/>
    <property type="project" value="UniProtKB-UniRule"/>
</dbReference>
<evidence type="ECO:0000256" key="9">
    <source>
        <dbReference type="ARBA" id="ARBA00023235"/>
    </source>
</evidence>
<evidence type="ECO:0000256" key="13">
    <source>
        <dbReference type="PIRSR" id="PIRSR001461-2"/>
    </source>
</evidence>
<dbReference type="GO" id="GO:0004750">
    <property type="term" value="F:D-ribulose-phosphate 3-epimerase activity"/>
    <property type="evidence" value="ECO:0007669"/>
    <property type="project" value="UniProtKB-UniRule"/>
</dbReference>
<evidence type="ECO:0000256" key="10">
    <source>
        <dbReference type="HAMAP-Rule" id="MF_02227"/>
    </source>
</evidence>
<feature type="active site" description="Proton donor" evidence="10 12">
    <location>
        <position position="182"/>
    </location>
</feature>
<sequence length="232" mass="24691">MTPVPDRIAIRIGPSVLSANFLELGNDLREIEAAGADFVHFDVMDGRFVPNISIGLPVLAATRAGTGLPIDVHLMIVEPERWIRAFRDAGADRLTVHAEASPHLHRLVQEIESTGAIPGVALNPATPLSVVEELLPFLGQVLVMTVNPGFGGQSFIPTMPGRIERLRRMIDRVNSACRLQVDGGINRETIGAVVEAGADTIVAGTAVINRSAPIADNLAALRAGIPVRELPS</sequence>
<comment type="cofactor">
    <cofactor evidence="2">
        <name>Mn(2+)</name>
        <dbReference type="ChEBI" id="CHEBI:29035"/>
    </cofactor>
</comment>
<comment type="pathway">
    <text evidence="10">Carbohydrate degradation.</text>
</comment>
<evidence type="ECO:0000256" key="7">
    <source>
        <dbReference type="ARBA" id="ARBA00013188"/>
    </source>
</evidence>
<feature type="binding site" evidence="10 13">
    <location>
        <position position="73"/>
    </location>
    <ligand>
        <name>a divalent metal cation</name>
        <dbReference type="ChEBI" id="CHEBI:60240"/>
    </ligand>
</feature>
<dbReference type="PROSITE" id="PS01086">
    <property type="entry name" value="RIBUL_P_3_EPIMER_2"/>
    <property type="match status" value="1"/>
</dbReference>
<dbReference type="AlphaFoldDB" id="A0A6J4UTD6"/>
<keyword evidence="13" id="KW-0862">Zinc</keyword>
<comment type="caution">
    <text evidence="10">Lacks conserved residue(s) required for the propagation of feature annotation.</text>
</comment>
<dbReference type="HAMAP" id="MF_02227">
    <property type="entry name" value="RPE"/>
    <property type="match status" value="1"/>
</dbReference>
<dbReference type="InterPro" id="IPR000056">
    <property type="entry name" value="Ribul_P_3_epim-like"/>
</dbReference>
<dbReference type="PIRSF" id="PIRSF001461">
    <property type="entry name" value="RPE"/>
    <property type="match status" value="1"/>
</dbReference>
<evidence type="ECO:0000313" key="15">
    <source>
        <dbReference type="EMBL" id="CAA9559361.1"/>
    </source>
</evidence>
<evidence type="ECO:0000256" key="3">
    <source>
        <dbReference type="ARBA" id="ARBA00001941"/>
    </source>
</evidence>
<comment type="cofactor">
    <cofactor evidence="10 13">
        <name>a divalent metal cation</name>
        <dbReference type="ChEBI" id="CHEBI:60240"/>
    </cofactor>
    <text evidence="10 13">Binds 1 divalent metal cation per subunit.</text>
</comment>
<gene>
    <name evidence="10" type="primary">rpe</name>
    <name evidence="15" type="ORF">AVDCRST_MAG87-1450</name>
</gene>
<reference evidence="15" key="1">
    <citation type="submission" date="2020-02" db="EMBL/GenBank/DDBJ databases">
        <authorList>
            <person name="Meier V. D."/>
        </authorList>
    </citation>
    <scope>NUCLEOTIDE SEQUENCE</scope>
    <source>
        <strain evidence="15">AVDCRST_MAG87</strain>
    </source>
</reference>
<dbReference type="PANTHER" id="PTHR11749">
    <property type="entry name" value="RIBULOSE-5-PHOSPHATE-3-EPIMERASE"/>
    <property type="match status" value="1"/>
</dbReference>
<dbReference type="SUPFAM" id="SSF51366">
    <property type="entry name" value="Ribulose-phoshate binding barrel"/>
    <property type="match status" value="1"/>
</dbReference>
<dbReference type="InterPro" id="IPR013785">
    <property type="entry name" value="Aldolase_TIM"/>
</dbReference>
<proteinExistence type="inferred from homology"/>
<comment type="function">
    <text evidence="10">Catalyzes the reversible epimerization of D-ribulose 5-phosphate to D-xylulose 5-phosphate.</text>
</comment>
<dbReference type="EMBL" id="CADCWJ010000326">
    <property type="protein sequence ID" value="CAA9559361.1"/>
    <property type="molecule type" value="Genomic_DNA"/>
</dbReference>
<dbReference type="NCBIfam" id="NF004076">
    <property type="entry name" value="PRK05581.1-4"/>
    <property type="match status" value="1"/>
</dbReference>
<keyword evidence="13" id="KW-0464">Manganese</keyword>
<evidence type="ECO:0000256" key="11">
    <source>
        <dbReference type="PIRNR" id="PIRNR001461"/>
    </source>
</evidence>
<dbReference type="InterPro" id="IPR026019">
    <property type="entry name" value="Ribul_P_3_epim"/>
</dbReference>
<keyword evidence="9 10" id="KW-0413">Isomerase</keyword>
<keyword evidence="10 11" id="KW-0119">Carbohydrate metabolism</keyword>
<dbReference type="PROSITE" id="PS01085">
    <property type="entry name" value="RIBUL_P_3_EPIMER_1"/>
    <property type="match status" value="1"/>
</dbReference>
<evidence type="ECO:0000256" key="12">
    <source>
        <dbReference type="PIRSR" id="PIRSR001461-1"/>
    </source>
</evidence>
<protein>
    <recommendedName>
        <fullName evidence="7 10">Ribulose-phosphate 3-epimerase</fullName>
        <ecNumber evidence="7 10">5.1.3.1</ecNumber>
    </recommendedName>
</protein>
<keyword evidence="8 10" id="KW-0479">Metal-binding</keyword>
<dbReference type="GO" id="GO:0019323">
    <property type="term" value="P:pentose catabolic process"/>
    <property type="evidence" value="ECO:0007669"/>
    <property type="project" value="UniProtKB-UniRule"/>
</dbReference>